<evidence type="ECO:0000259" key="2">
    <source>
        <dbReference type="PROSITE" id="PS50188"/>
    </source>
</evidence>
<feature type="domain" description="B30.2/SPRY" evidence="2">
    <location>
        <begin position="93"/>
        <end position="290"/>
    </location>
</feature>
<dbReference type="InterPro" id="IPR050143">
    <property type="entry name" value="TRIM/RBCC"/>
</dbReference>
<dbReference type="PANTHER" id="PTHR24103">
    <property type="entry name" value="E3 UBIQUITIN-PROTEIN LIGASE TRIM"/>
    <property type="match status" value="1"/>
</dbReference>
<protein>
    <recommendedName>
        <fullName evidence="2">B30.2/SPRY domain-containing protein</fullName>
    </recommendedName>
</protein>
<evidence type="ECO:0000256" key="1">
    <source>
        <dbReference type="SAM" id="Coils"/>
    </source>
</evidence>
<keyword evidence="4" id="KW-1185">Reference proteome</keyword>
<dbReference type="InterPro" id="IPR003879">
    <property type="entry name" value="Butyrophylin_SPRY"/>
</dbReference>
<dbReference type="AlphaFoldDB" id="A0AAV6H9Y5"/>
<sequence length="307" mass="35117">MKNENVVSVLLHLSQSKHVQAQADDTENKIQRRETLGRQVDSISEKIQAIEEQLEAADTSVVLNYKTTLHRAQCTLQNPERVSGPLINVAKHLGNLKFKVWEKMQEIVQYTPVILDPNTAFSRLILSDDLTAFRDGLWPRKGQCLPANPERLKDHVGVLGFEGFKSGVHSWIVDVYSATWLLGVMEESAQRQRGVRCHPEYLYLEMESECAPDYRACFPPDKLVKIKLEKELLRVTVTLNCDEGMLTFTDSMTNDIIHTIQHTFTQTVYPFFSTICPDTPLRLLHMKISINLQSAMGINRSKCYLKW</sequence>
<dbReference type="Pfam" id="PF13765">
    <property type="entry name" value="PRY"/>
    <property type="match status" value="1"/>
</dbReference>
<dbReference type="InterPro" id="IPR043136">
    <property type="entry name" value="B30.2/SPRY_sf"/>
</dbReference>
<proteinExistence type="predicted"/>
<dbReference type="PRINTS" id="PR01407">
    <property type="entry name" value="BUTYPHLNCDUF"/>
</dbReference>
<accession>A0AAV6H9Y5</accession>
<evidence type="ECO:0000313" key="4">
    <source>
        <dbReference type="Proteomes" id="UP000823561"/>
    </source>
</evidence>
<dbReference type="PROSITE" id="PS50188">
    <property type="entry name" value="B302_SPRY"/>
    <property type="match status" value="1"/>
</dbReference>
<dbReference type="InterPro" id="IPR006574">
    <property type="entry name" value="PRY"/>
</dbReference>
<dbReference type="SMART" id="SM00589">
    <property type="entry name" value="PRY"/>
    <property type="match status" value="1"/>
</dbReference>
<reference evidence="3" key="1">
    <citation type="submission" date="2020-10" db="EMBL/GenBank/DDBJ databases">
        <title>Chromosome-scale genome assembly of the Allis shad, Alosa alosa.</title>
        <authorList>
            <person name="Margot Z."/>
            <person name="Christophe K."/>
            <person name="Cabau C."/>
            <person name="Louis A."/>
            <person name="Berthelot C."/>
            <person name="Parey E."/>
            <person name="Roest Crollius H."/>
            <person name="Montfort J."/>
            <person name="Robinson-Rechavi M."/>
            <person name="Bucao C."/>
            <person name="Bouchez O."/>
            <person name="Gislard M."/>
            <person name="Lluch J."/>
            <person name="Milhes M."/>
            <person name="Lampietro C."/>
            <person name="Lopez Roques C."/>
            <person name="Donnadieu C."/>
            <person name="Braasch I."/>
            <person name="Desvignes T."/>
            <person name="Postlethwait J."/>
            <person name="Bobe J."/>
            <person name="Guiguen Y."/>
        </authorList>
    </citation>
    <scope>NUCLEOTIDE SEQUENCE</scope>
    <source>
        <strain evidence="3">M-15738</strain>
        <tissue evidence="3">Blood</tissue>
    </source>
</reference>
<dbReference type="InterPro" id="IPR013320">
    <property type="entry name" value="ConA-like_dom_sf"/>
</dbReference>
<organism evidence="3 4">
    <name type="scientific">Alosa alosa</name>
    <name type="common">allis shad</name>
    <dbReference type="NCBI Taxonomy" id="278164"/>
    <lineage>
        <taxon>Eukaryota</taxon>
        <taxon>Metazoa</taxon>
        <taxon>Chordata</taxon>
        <taxon>Craniata</taxon>
        <taxon>Vertebrata</taxon>
        <taxon>Euteleostomi</taxon>
        <taxon>Actinopterygii</taxon>
        <taxon>Neopterygii</taxon>
        <taxon>Teleostei</taxon>
        <taxon>Clupei</taxon>
        <taxon>Clupeiformes</taxon>
        <taxon>Clupeoidei</taxon>
        <taxon>Clupeidae</taxon>
        <taxon>Alosa</taxon>
    </lineage>
</organism>
<gene>
    <name evidence="3" type="ORF">AALO_G00036690</name>
</gene>
<dbReference type="SUPFAM" id="SSF49899">
    <property type="entry name" value="Concanavalin A-like lectins/glucanases"/>
    <property type="match status" value="1"/>
</dbReference>
<name>A0AAV6H9Y5_9TELE</name>
<feature type="coiled-coil region" evidence="1">
    <location>
        <begin position="33"/>
        <end position="60"/>
    </location>
</feature>
<keyword evidence="1" id="KW-0175">Coiled coil</keyword>
<dbReference type="EMBL" id="JADWDJ010000003">
    <property type="protein sequence ID" value="KAG5282962.1"/>
    <property type="molecule type" value="Genomic_DNA"/>
</dbReference>
<dbReference type="Gene3D" id="2.60.120.920">
    <property type="match status" value="1"/>
</dbReference>
<comment type="caution">
    <text evidence="3">The sequence shown here is derived from an EMBL/GenBank/DDBJ whole genome shotgun (WGS) entry which is preliminary data.</text>
</comment>
<dbReference type="Proteomes" id="UP000823561">
    <property type="component" value="Chromosome 3"/>
</dbReference>
<dbReference type="InterPro" id="IPR001870">
    <property type="entry name" value="B30.2/SPRY"/>
</dbReference>
<evidence type="ECO:0000313" key="3">
    <source>
        <dbReference type="EMBL" id="KAG5282962.1"/>
    </source>
</evidence>